<dbReference type="PROSITE" id="PS51900">
    <property type="entry name" value="CB"/>
    <property type="match status" value="1"/>
</dbReference>
<protein>
    <submittedName>
        <fullName evidence="7">Tyrosine-type recombinase/integrase</fullName>
    </submittedName>
</protein>
<reference evidence="8" key="1">
    <citation type="journal article" date="2019" name="Int. J. Syst. Evol. Microbiol.">
        <title>The Global Catalogue of Microorganisms (GCM) 10K type strain sequencing project: providing services to taxonomists for standard genome sequencing and annotation.</title>
        <authorList>
            <consortium name="The Broad Institute Genomics Platform"/>
            <consortium name="The Broad Institute Genome Sequencing Center for Infectious Disease"/>
            <person name="Wu L."/>
            <person name="Ma J."/>
        </authorList>
    </citation>
    <scope>NUCLEOTIDE SEQUENCE [LARGE SCALE GENOMIC DNA]</scope>
    <source>
        <strain evidence="8">YIM 94188</strain>
    </source>
</reference>
<evidence type="ECO:0000313" key="8">
    <source>
        <dbReference type="Proteomes" id="UP001596072"/>
    </source>
</evidence>
<organism evidence="7 8">
    <name type="scientific">Nocardioides vastitatis</name>
    <dbReference type="NCBI Taxonomy" id="2568655"/>
    <lineage>
        <taxon>Bacteria</taxon>
        <taxon>Bacillati</taxon>
        <taxon>Actinomycetota</taxon>
        <taxon>Actinomycetes</taxon>
        <taxon>Propionibacteriales</taxon>
        <taxon>Nocardioidaceae</taxon>
        <taxon>Nocardioides</taxon>
    </lineage>
</organism>
<keyword evidence="3" id="KW-0233">DNA recombination</keyword>
<dbReference type="PANTHER" id="PTHR30349">
    <property type="entry name" value="PHAGE INTEGRASE-RELATED"/>
    <property type="match status" value="1"/>
</dbReference>
<dbReference type="InterPro" id="IPR002104">
    <property type="entry name" value="Integrase_catalytic"/>
</dbReference>
<dbReference type="RefSeq" id="WP_136434320.1">
    <property type="nucleotide sequence ID" value="NZ_JBHSNS010000007.1"/>
</dbReference>
<evidence type="ECO:0000259" key="6">
    <source>
        <dbReference type="PROSITE" id="PS51900"/>
    </source>
</evidence>
<dbReference type="Pfam" id="PF00589">
    <property type="entry name" value="Phage_integrase"/>
    <property type="match status" value="1"/>
</dbReference>
<dbReference type="InterPro" id="IPR010998">
    <property type="entry name" value="Integrase_recombinase_N"/>
</dbReference>
<evidence type="ECO:0000259" key="5">
    <source>
        <dbReference type="PROSITE" id="PS51898"/>
    </source>
</evidence>
<dbReference type="Proteomes" id="UP001596072">
    <property type="component" value="Unassembled WGS sequence"/>
</dbReference>
<gene>
    <name evidence="7" type="ORF">ACFPQB_15160</name>
</gene>
<dbReference type="SUPFAM" id="SSF56349">
    <property type="entry name" value="DNA breaking-rejoining enzymes"/>
    <property type="match status" value="1"/>
</dbReference>
<dbReference type="InterPro" id="IPR050090">
    <property type="entry name" value="Tyrosine_recombinase_XerCD"/>
</dbReference>
<feature type="domain" description="Core-binding (CB)" evidence="6">
    <location>
        <begin position="15"/>
        <end position="95"/>
    </location>
</feature>
<dbReference type="EMBL" id="JBHSNS010000007">
    <property type="protein sequence ID" value="MFC5730261.1"/>
    <property type="molecule type" value="Genomic_DNA"/>
</dbReference>
<evidence type="ECO:0000313" key="7">
    <source>
        <dbReference type="EMBL" id="MFC5730261.1"/>
    </source>
</evidence>
<dbReference type="Gene3D" id="1.10.443.10">
    <property type="entry name" value="Intergrase catalytic core"/>
    <property type="match status" value="1"/>
</dbReference>
<dbReference type="Pfam" id="PF02899">
    <property type="entry name" value="Phage_int_SAM_1"/>
    <property type="match status" value="1"/>
</dbReference>
<accession>A0ABW0ZL05</accession>
<sequence length="303" mass="33974">MSNTILLPFQPDAMTPAQLAAVSYLARYTGHTHQLYAYQLRRWFAWCETNRLDPLVGIQRAHVELYIRQLAEGGLRPSSVATMMHGVRGFFRFAHIDGLIPADPAVYARLPKIHQDETRTQGLDRLELIRFLQVAQTITVHHGALAYLLGINALRASEAAAVRIEDYRETLRGHRVLHLVGKGNKRATMPLTVPVLRVLEACRGERTEGSLVLRPQSGKPIDRRDCYRMVARIAKTAGIPRHISPHSLRHAAITNALDAGVPLRDAQILARHADPRTTEHYDRARGNLDRHGVHFLTAYVAGV</sequence>
<keyword evidence="8" id="KW-1185">Reference proteome</keyword>
<keyword evidence="1" id="KW-0229">DNA integration</keyword>
<evidence type="ECO:0000256" key="2">
    <source>
        <dbReference type="ARBA" id="ARBA00023125"/>
    </source>
</evidence>
<dbReference type="InterPro" id="IPR011010">
    <property type="entry name" value="DNA_brk_join_enz"/>
</dbReference>
<comment type="caution">
    <text evidence="7">The sequence shown here is derived from an EMBL/GenBank/DDBJ whole genome shotgun (WGS) entry which is preliminary data.</text>
</comment>
<evidence type="ECO:0000256" key="3">
    <source>
        <dbReference type="ARBA" id="ARBA00023172"/>
    </source>
</evidence>
<evidence type="ECO:0000256" key="4">
    <source>
        <dbReference type="PROSITE-ProRule" id="PRU01248"/>
    </source>
</evidence>
<dbReference type="Gene3D" id="1.10.150.130">
    <property type="match status" value="1"/>
</dbReference>
<keyword evidence="2 4" id="KW-0238">DNA-binding</keyword>
<evidence type="ECO:0000256" key="1">
    <source>
        <dbReference type="ARBA" id="ARBA00022908"/>
    </source>
</evidence>
<dbReference type="InterPro" id="IPR004107">
    <property type="entry name" value="Integrase_SAM-like_N"/>
</dbReference>
<feature type="domain" description="Tyr recombinase" evidence="5">
    <location>
        <begin position="118"/>
        <end position="294"/>
    </location>
</feature>
<proteinExistence type="predicted"/>
<dbReference type="InterPro" id="IPR013762">
    <property type="entry name" value="Integrase-like_cat_sf"/>
</dbReference>
<name>A0ABW0ZL05_9ACTN</name>
<dbReference type="InterPro" id="IPR044068">
    <property type="entry name" value="CB"/>
</dbReference>
<dbReference type="PROSITE" id="PS51898">
    <property type="entry name" value="TYR_RECOMBINASE"/>
    <property type="match status" value="1"/>
</dbReference>
<dbReference type="PANTHER" id="PTHR30349:SF81">
    <property type="entry name" value="TYROSINE RECOMBINASE XERC"/>
    <property type="match status" value="1"/>
</dbReference>